<reference evidence="2 3" key="1">
    <citation type="journal article" date="2010" name="J. Bacteriol.">
        <title>Characterization of the replication, transfer, and plasmid/lytic phage cycle of the Streptomyces plasmid-phage pZL12.</title>
        <authorList>
            <person name="Zhong L."/>
            <person name="Cheng Q."/>
            <person name="Tian X."/>
            <person name="Zhao L."/>
            <person name="Qin Z."/>
        </authorList>
    </citation>
    <scope>NUCLEOTIDE SEQUENCE [LARGE SCALE GENOMIC DNA]</scope>
</reference>
<proteinExistence type="predicted"/>
<dbReference type="KEGG" id="vg:80142705"/>
<dbReference type="Proteomes" id="UP000298310">
    <property type="component" value="Segment"/>
</dbReference>
<gene>
    <name evidence="2" type="ORF">pZL12.89</name>
</gene>
<evidence type="ECO:0000256" key="1">
    <source>
        <dbReference type="SAM" id="MobiDB-lite"/>
    </source>
</evidence>
<feature type="region of interest" description="Disordered" evidence="1">
    <location>
        <begin position="48"/>
        <end position="76"/>
    </location>
</feature>
<evidence type="ECO:0000313" key="2">
    <source>
        <dbReference type="EMBL" id="ACX71166.1"/>
    </source>
</evidence>
<accession>D0UWJ4</accession>
<dbReference type="EMBL" id="GQ919031">
    <property type="protein sequence ID" value="ACX71166.1"/>
    <property type="molecule type" value="Genomic_DNA"/>
</dbReference>
<organism evidence="2 3">
    <name type="scientific">Streptomyces phage ZL12</name>
    <dbReference type="NCBI Taxonomy" id="2570911"/>
    <lineage>
        <taxon>Viruses</taxon>
        <taxon>Duplodnaviria</taxon>
        <taxon>Heunggongvirae</taxon>
        <taxon>Uroviricota</taxon>
        <taxon>Caudoviricetes</taxon>
        <taxon>Fuzanglongvirus</taxon>
        <taxon>Fuzanglongvirus ZL12</taxon>
    </lineage>
</organism>
<keyword evidence="3" id="KW-1185">Reference proteome</keyword>
<protein>
    <submittedName>
        <fullName evidence="2">Uncharacterized protein</fullName>
    </submittedName>
</protein>
<evidence type="ECO:0000313" key="3">
    <source>
        <dbReference type="Proteomes" id="UP000298310"/>
    </source>
</evidence>
<name>D0UWJ4_9CAUD</name>
<sequence>MSNPTESAPWFGRSTASGEVLIVAGYPTDWRRADASIPGGFPMVNDGQGWRDDRAAHRTPYSPHPTVPADAAQPDDPATGHRLPCVDGNHCGEPAHCPPPSEAYLRAQATMTNASRDMAKHALRAYRRVYKLATTATKPIPPAALLAELGDEAVQTRAKALVDHLDLEATESAPSPPKAEPIDCGLCYYGSDVGVPGYDDKGPAYINPACPDHNPESAALKGN</sequence>